<sequence>MRIGTDIIEIERIKTAYERQERFAQKILTPAELAIFHGLTGKRQMNFLAGRFSAKEAYSKALRTGIGKLKFTDISILASDQGVPYLAEAPLIEGVDLSISHSRDNAIATVIINLGDNQIDQILELFFQQKADR</sequence>
<feature type="binding site" evidence="8">
    <location>
        <position position="56"/>
    </location>
    <ligand>
        <name>Mg(2+)</name>
        <dbReference type="ChEBI" id="CHEBI:18420"/>
    </ligand>
</feature>
<evidence type="ECO:0000313" key="10">
    <source>
        <dbReference type="EMBL" id="UUX33226.1"/>
    </source>
</evidence>
<dbReference type="InterPro" id="IPR002582">
    <property type="entry name" value="ACPS"/>
</dbReference>
<comment type="catalytic activity">
    <reaction evidence="8">
        <text>apo-[ACP] + CoA = holo-[ACP] + adenosine 3',5'-bisphosphate + H(+)</text>
        <dbReference type="Rhea" id="RHEA:12068"/>
        <dbReference type="Rhea" id="RHEA-COMP:9685"/>
        <dbReference type="Rhea" id="RHEA-COMP:9690"/>
        <dbReference type="ChEBI" id="CHEBI:15378"/>
        <dbReference type="ChEBI" id="CHEBI:29999"/>
        <dbReference type="ChEBI" id="CHEBI:57287"/>
        <dbReference type="ChEBI" id="CHEBI:58343"/>
        <dbReference type="ChEBI" id="CHEBI:64479"/>
        <dbReference type="EC" id="2.7.8.7"/>
    </reaction>
</comment>
<dbReference type="HAMAP" id="MF_00101">
    <property type="entry name" value="AcpS"/>
    <property type="match status" value="1"/>
</dbReference>
<dbReference type="EC" id="2.7.8.7" evidence="8"/>
<evidence type="ECO:0000256" key="7">
    <source>
        <dbReference type="ARBA" id="ARBA00023160"/>
    </source>
</evidence>
<evidence type="ECO:0000256" key="2">
    <source>
        <dbReference type="ARBA" id="ARBA00022679"/>
    </source>
</evidence>
<dbReference type="Pfam" id="PF01648">
    <property type="entry name" value="ACPS"/>
    <property type="match status" value="1"/>
</dbReference>
<dbReference type="NCBIfam" id="TIGR00516">
    <property type="entry name" value="acpS"/>
    <property type="match status" value="1"/>
</dbReference>
<keyword evidence="5 8" id="KW-0460">Magnesium</keyword>
<evidence type="ECO:0000259" key="9">
    <source>
        <dbReference type="Pfam" id="PF01648"/>
    </source>
</evidence>
<evidence type="ECO:0000256" key="3">
    <source>
        <dbReference type="ARBA" id="ARBA00022723"/>
    </source>
</evidence>
<gene>
    <name evidence="8 10" type="primary">acpS</name>
    <name evidence="10" type="ORF">NRE15_09965</name>
</gene>
<dbReference type="Proteomes" id="UP001315967">
    <property type="component" value="Chromosome"/>
</dbReference>
<dbReference type="RefSeq" id="WP_313792729.1">
    <property type="nucleotide sequence ID" value="NZ_CP102453.1"/>
</dbReference>
<keyword evidence="7 8" id="KW-0275">Fatty acid biosynthesis</keyword>
<feature type="domain" description="4'-phosphopantetheinyl transferase" evidence="9">
    <location>
        <begin position="2"/>
        <end position="103"/>
    </location>
</feature>
<dbReference type="InterPro" id="IPR037143">
    <property type="entry name" value="4-PPantetheinyl_Trfase_dom_sf"/>
</dbReference>
<dbReference type="EMBL" id="CP102453">
    <property type="protein sequence ID" value="UUX33226.1"/>
    <property type="molecule type" value="Genomic_DNA"/>
</dbReference>
<keyword evidence="2 8" id="KW-0808">Transferase</keyword>
<evidence type="ECO:0000256" key="8">
    <source>
        <dbReference type="HAMAP-Rule" id="MF_00101"/>
    </source>
</evidence>
<evidence type="ECO:0000256" key="5">
    <source>
        <dbReference type="ARBA" id="ARBA00022842"/>
    </source>
</evidence>
<keyword evidence="3 8" id="KW-0479">Metal-binding</keyword>
<comment type="cofactor">
    <cofactor evidence="8">
        <name>Mg(2+)</name>
        <dbReference type="ChEBI" id="CHEBI:18420"/>
    </cofactor>
</comment>
<dbReference type="GO" id="GO:0008897">
    <property type="term" value="F:holo-[acyl-carrier-protein] synthase activity"/>
    <property type="evidence" value="ECO:0007669"/>
    <property type="project" value="UniProtKB-EC"/>
</dbReference>
<accession>A0ABY5P3R7</accession>
<dbReference type="NCBIfam" id="TIGR00556">
    <property type="entry name" value="pantethn_trn"/>
    <property type="match status" value="1"/>
</dbReference>
<evidence type="ECO:0000256" key="1">
    <source>
        <dbReference type="ARBA" id="ARBA00022516"/>
    </source>
</evidence>
<keyword evidence="6 8" id="KW-0443">Lipid metabolism</keyword>
<dbReference type="SUPFAM" id="SSF56214">
    <property type="entry name" value="4'-phosphopantetheinyl transferase"/>
    <property type="match status" value="1"/>
</dbReference>
<dbReference type="InterPro" id="IPR004568">
    <property type="entry name" value="Ppantetheine-prot_Trfase_dom"/>
</dbReference>
<evidence type="ECO:0000256" key="4">
    <source>
        <dbReference type="ARBA" id="ARBA00022832"/>
    </source>
</evidence>
<keyword evidence="1 8" id="KW-0444">Lipid biosynthesis</keyword>
<organism evidence="10 11">
    <name type="scientific">Fundicoccus culcitae</name>
    <dbReference type="NCBI Taxonomy" id="2969821"/>
    <lineage>
        <taxon>Bacteria</taxon>
        <taxon>Bacillati</taxon>
        <taxon>Bacillota</taxon>
        <taxon>Bacilli</taxon>
        <taxon>Lactobacillales</taxon>
        <taxon>Aerococcaceae</taxon>
        <taxon>Fundicoccus</taxon>
    </lineage>
</organism>
<dbReference type="Gene3D" id="3.90.470.20">
    <property type="entry name" value="4'-phosphopantetheinyl transferase domain"/>
    <property type="match status" value="1"/>
</dbReference>
<keyword evidence="8" id="KW-0963">Cytoplasm</keyword>
<evidence type="ECO:0000256" key="6">
    <source>
        <dbReference type="ARBA" id="ARBA00023098"/>
    </source>
</evidence>
<comment type="function">
    <text evidence="8">Transfers the 4'-phosphopantetheine moiety from coenzyme A to a Ser of acyl-carrier-protein.</text>
</comment>
<feature type="binding site" evidence="8">
    <location>
        <position position="6"/>
    </location>
    <ligand>
        <name>Mg(2+)</name>
        <dbReference type="ChEBI" id="CHEBI:18420"/>
    </ligand>
</feature>
<evidence type="ECO:0000313" key="11">
    <source>
        <dbReference type="Proteomes" id="UP001315967"/>
    </source>
</evidence>
<comment type="similarity">
    <text evidence="8">Belongs to the P-Pant transferase superfamily. AcpS family.</text>
</comment>
<keyword evidence="4 8" id="KW-0276">Fatty acid metabolism</keyword>
<keyword evidence="11" id="KW-1185">Reference proteome</keyword>
<comment type="subcellular location">
    <subcellularLocation>
        <location evidence="8">Cytoplasm</location>
    </subcellularLocation>
</comment>
<reference evidence="10 11" key="1">
    <citation type="submission" date="2022-08" db="EMBL/GenBank/DDBJ databases">
        <title>Aerococcaceae sp. nov isolated from spoiled eye mask.</title>
        <authorList>
            <person name="Zhou G."/>
            <person name="Xie X.-B."/>
            <person name="Shi Q.-S."/>
            <person name="Wang Y.-S."/>
            <person name="Wen X."/>
            <person name="Peng H."/>
            <person name="Yang X.-J."/>
            <person name="Tao H.-B."/>
            <person name="Huang X.-M."/>
        </authorList>
    </citation>
    <scope>NUCLEOTIDE SEQUENCE [LARGE SCALE GENOMIC DNA]</scope>
    <source>
        <strain evidence="11">DM20194951</strain>
    </source>
</reference>
<protein>
    <recommendedName>
        <fullName evidence="8">Holo-[acyl-carrier-protein] synthase</fullName>
        <shortName evidence="8">Holo-ACP synthase</shortName>
        <ecNumber evidence="8">2.7.8.7</ecNumber>
    </recommendedName>
    <alternativeName>
        <fullName evidence="8">4'-phosphopantetheinyl transferase AcpS</fullName>
    </alternativeName>
</protein>
<dbReference type="InterPro" id="IPR008278">
    <property type="entry name" value="4-PPantetheinyl_Trfase_dom"/>
</dbReference>
<name>A0ABY5P3R7_9LACT</name>
<proteinExistence type="inferred from homology"/>